<sequence length="381" mass="41284">MIADPRIRKALDRAVELGETGIAVAAYHRGELIVDAVAGVADARTGRLVDDRTLFPVFSVTKGITATAVHLQAERGLVDLQAPITHYWPEFGVNGKETVTVEHALSHRAGIPQMPEGVTPELLADWDWMTERIAEFTPIYEPGTASAYHILVWGWIIGEVVRRTDPARRSFDTFIAEEICKPLGVTDFHLGVPDGDLPRVAKLYGGNEFAMVDEHNISPRAVFPGSDVHNLPTVQQAVDPGAGAIATAGAVARIFAMLAEGGELDGVRLLSPDRVATFTRPRQGAHDPDKVLTIPVWFGANGFWLGGEPGASDPLVGDHRAIVYSPGAGGSVAWADLRDQLAVAICHNNMDTPAVVSPERTFEPIVRVIREIVAEREENRR</sequence>
<dbReference type="OrthoDB" id="3422781at2"/>
<accession>A0A1W2FZD9</accession>
<protein>
    <submittedName>
        <fullName evidence="2">CubicO group peptidase, beta-lactamase class C family</fullName>
    </submittedName>
</protein>
<evidence type="ECO:0000259" key="1">
    <source>
        <dbReference type="Pfam" id="PF00144"/>
    </source>
</evidence>
<dbReference type="EMBL" id="FWXV01000022">
    <property type="protein sequence ID" value="SMD27295.1"/>
    <property type="molecule type" value="Genomic_DNA"/>
</dbReference>
<dbReference type="PANTHER" id="PTHR43319:SF3">
    <property type="entry name" value="BETA-LACTAMASE-RELATED DOMAIN-CONTAINING PROTEIN"/>
    <property type="match status" value="1"/>
</dbReference>
<dbReference type="PANTHER" id="PTHR43319">
    <property type="entry name" value="BETA-LACTAMASE-RELATED"/>
    <property type="match status" value="1"/>
</dbReference>
<dbReference type="InterPro" id="IPR012338">
    <property type="entry name" value="Beta-lactam/transpept-like"/>
</dbReference>
<dbReference type="SUPFAM" id="SSF56601">
    <property type="entry name" value="beta-lactamase/transpeptidase-like"/>
    <property type="match status" value="1"/>
</dbReference>
<dbReference type="RefSeq" id="WP_084434850.1">
    <property type="nucleotide sequence ID" value="NZ_FWXV01000022.1"/>
</dbReference>
<dbReference type="Pfam" id="PF00144">
    <property type="entry name" value="Beta-lactamase"/>
    <property type="match status" value="1"/>
</dbReference>
<dbReference type="AlphaFoldDB" id="A0A1W2FZD9"/>
<dbReference type="Gene3D" id="3.40.710.10">
    <property type="entry name" value="DD-peptidase/beta-lactamase superfamily"/>
    <property type="match status" value="1"/>
</dbReference>
<dbReference type="InterPro" id="IPR001466">
    <property type="entry name" value="Beta-lactam-related"/>
</dbReference>
<evidence type="ECO:0000313" key="3">
    <source>
        <dbReference type="Proteomes" id="UP000192674"/>
    </source>
</evidence>
<keyword evidence="3" id="KW-1185">Reference proteome</keyword>
<gene>
    <name evidence="2" type="ORF">SAMN05661093_10898</name>
</gene>
<organism evidence="2 3">
    <name type="scientific">Kibdelosporangium aridum</name>
    <dbReference type="NCBI Taxonomy" id="2030"/>
    <lineage>
        <taxon>Bacteria</taxon>
        <taxon>Bacillati</taxon>
        <taxon>Actinomycetota</taxon>
        <taxon>Actinomycetes</taxon>
        <taxon>Pseudonocardiales</taxon>
        <taxon>Pseudonocardiaceae</taxon>
        <taxon>Kibdelosporangium</taxon>
    </lineage>
</organism>
<evidence type="ECO:0000313" key="2">
    <source>
        <dbReference type="EMBL" id="SMD27295.1"/>
    </source>
</evidence>
<dbReference type="Proteomes" id="UP000192674">
    <property type="component" value="Unassembled WGS sequence"/>
</dbReference>
<dbReference type="InterPro" id="IPR052907">
    <property type="entry name" value="Beta-lactamase/esterase"/>
</dbReference>
<reference evidence="2 3" key="1">
    <citation type="submission" date="2017-04" db="EMBL/GenBank/DDBJ databases">
        <authorList>
            <person name="Afonso C.L."/>
            <person name="Miller P.J."/>
            <person name="Scott M.A."/>
            <person name="Spackman E."/>
            <person name="Goraichik I."/>
            <person name="Dimitrov K.M."/>
            <person name="Suarez D.L."/>
            <person name="Swayne D.E."/>
        </authorList>
    </citation>
    <scope>NUCLEOTIDE SEQUENCE [LARGE SCALE GENOMIC DNA]</scope>
    <source>
        <strain evidence="2 3">DSM 43828</strain>
    </source>
</reference>
<name>A0A1W2FZD9_KIBAR</name>
<proteinExistence type="predicted"/>
<feature type="domain" description="Beta-lactamase-related" evidence="1">
    <location>
        <begin position="16"/>
        <end position="353"/>
    </location>
</feature>